<dbReference type="InterPro" id="IPR027417">
    <property type="entry name" value="P-loop_NTPase"/>
</dbReference>
<keyword evidence="2" id="KW-0547">Nucleotide-binding</keyword>
<comment type="catalytic activity">
    <reaction evidence="4">
        <text>ATP + H2O = ADP + phosphate + H(+)</text>
        <dbReference type="Rhea" id="RHEA:13065"/>
        <dbReference type="ChEBI" id="CHEBI:15377"/>
        <dbReference type="ChEBI" id="CHEBI:15378"/>
        <dbReference type="ChEBI" id="CHEBI:30616"/>
        <dbReference type="ChEBI" id="CHEBI:43474"/>
        <dbReference type="ChEBI" id="CHEBI:456216"/>
        <dbReference type="EC" id="3.6.4.13"/>
    </reaction>
</comment>
<evidence type="ECO:0000259" key="6">
    <source>
        <dbReference type="PROSITE" id="PS51192"/>
    </source>
</evidence>
<sequence length="560" mass="64007">MGKEEDKGSTPKLTREERFAKLELQLLDLETEEYKSLPPKEKIAELEFQIQILTELTELSKKNNSKTKTIKVVKESKEEEVAEEIEPEVAEDEQFVTSVNTAAGSDNSRTLSKKKYGENEDKKKSHSFIKKKTRIDASDLVHRKRNKSLEVDLDAIKVQNLGTAKKSKMRVIKPSEKFEFCFYSNGTNTSRVVNSLYENPHEAQLLFGRGFRASMDRREQKNLAAIPLGLQQRDVIGIAETGSDTVSIKEQGFKIRQGCEVVITTPGHLIDCLERRYAVLEEADWMIYMGFEPQAKGVLDAMPSSNLIREKEDEELDAKRIYRTPYMFSVTIPPGVERLARKYLRNLAVVSIGTAGKATELITHNVVMIRETKKNVRLQKLLNDLDNKTPIVFINTSKSVDYFSKTWDKRGYRVTALHGGKSREQREISLEEFRNKRFNVPFTTDVAGVGIDIPDVAPIINYDMPGNIEMHTPHIGRTGRAGKTGVFFLDKDELDWDTQMSGFASIDEVWYQVFYEDLTSFVFDRGKKKSNALWYCEHGGENLDEEVCCKILLCHWIEEV</sequence>
<evidence type="ECO:0000256" key="1">
    <source>
        <dbReference type="ARBA" id="ARBA00022801"/>
    </source>
</evidence>
<evidence type="ECO:0000256" key="2">
    <source>
        <dbReference type="ARBA" id="ARBA00022806"/>
    </source>
</evidence>
<organism evidence="8 9">
    <name type="scientific">Papaver nudicaule</name>
    <name type="common">Iceland poppy</name>
    <dbReference type="NCBI Taxonomy" id="74823"/>
    <lineage>
        <taxon>Eukaryota</taxon>
        <taxon>Viridiplantae</taxon>
        <taxon>Streptophyta</taxon>
        <taxon>Embryophyta</taxon>
        <taxon>Tracheophyta</taxon>
        <taxon>Spermatophyta</taxon>
        <taxon>Magnoliopsida</taxon>
        <taxon>Ranunculales</taxon>
        <taxon>Papaveraceae</taxon>
        <taxon>Papaveroideae</taxon>
        <taxon>Papaver</taxon>
    </lineage>
</organism>
<dbReference type="Pfam" id="PF25430">
    <property type="entry name" value="DDX23"/>
    <property type="match status" value="1"/>
</dbReference>
<feature type="compositionally biased region" description="Polar residues" evidence="5">
    <location>
        <begin position="98"/>
        <end position="110"/>
    </location>
</feature>
<dbReference type="Proteomes" id="UP001177140">
    <property type="component" value="Unassembled WGS sequence"/>
</dbReference>
<proteinExistence type="predicted"/>
<gene>
    <name evidence="8" type="ORF">MKW94_016116</name>
</gene>
<dbReference type="SUPFAM" id="SSF52540">
    <property type="entry name" value="P-loop containing nucleoside triphosphate hydrolases"/>
    <property type="match status" value="1"/>
</dbReference>
<reference evidence="8" key="1">
    <citation type="submission" date="2022-03" db="EMBL/GenBank/DDBJ databases">
        <title>A functionally conserved STORR gene fusion in Papaver species that diverged 16.8 million years ago.</title>
        <authorList>
            <person name="Catania T."/>
        </authorList>
    </citation>
    <scope>NUCLEOTIDE SEQUENCE</scope>
    <source>
        <strain evidence="8">S-191538</strain>
    </source>
</reference>
<keyword evidence="3" id="KW-0694">RNA-binding</keyword>
<evidence type="ECO:0000256" key="4">
    <source>
        <dbReference type="ARBA" id="ARBA00047984"/>
    </source>
</evidence>
<dbReference type="EMBL" id="JAJJMA010134144">
    <property type="protein sequence ID" value="MCL7033400.1"/>
    <property type="molecule type" value="Genomic_DNA"/>
</dbReference>
<accession>A0AA41SDV0</accession>
<evidence type="ECO:0000256" key="5">
    <source>
        <dbReference type="SAM" id="MobiDB-lite"/>
    </source>
</evidence>
<dbReference type="InterPro" id="IPR057479">
    <property type="entry name" value="PRP28/DDX23-like_helical"/>
</dbReference>
<dbReference type="Pfam" id="PF00271">
    <property type="entry name" value="Helicase_C"/>
    <property type="match status" value="1"/>
</dbReference>
<feature type="domain" description="Helicase ATP-binding" evidence="6">
    <location>
        <begin position="249"/>
        <end position="350"/>
    </location>
</feature>
<feature type="region of interest" description="Disordered" evidence="5">
    <location>
        <begin position="98"/>
        <end position="127"/>
    </location>
</feature>
<dbReference type="SMART" id="SM00490">
    <property type="entry name" value="HELICc"/>
    <property type="match status" value="1"/>
</dbReference>
<name>A0AA41SDV0_PAPNU</name>
<keyword evidence="9" id="KW-1185">Reference proteome</keyword>
<evidence type="ECO:0008006" key="10">
    <source>
        <dbReference type="Google" id="ProtNLM"/>
    </source>
</evidence>
<dbReference type="CDD" id="cd18787">
    <property type="entry name" value="SF2_C_DEAD"/>
    <property type="match status" value="1"/>
</dbReference>
<dbReference type="Gene3D" id="3.40.50.300">
    <property type="entry name" value="P-loop containing nucleotide triphosphate hydrolases"/>
    <property type="match status" value="2"/>
</dbReference>
<dbReference type="InterPro" id="IPR014001">
    <property type="entry name" value="Helicase_ATP-bd"/>
</dbReference>
<feature type="domain" description="Helicase C-terminal" evidence="7">
    <location>
        <begin position="377"/>
        <end position="522"/>
    </location>
</feature>
<evidence type="ECO:0000313" key="8">
    <source>
        <dbReference type="EMBL" id="MCL7033400.1"/>
    </source>
</evidence>
<evidence type="ECO:0000313" key="9">
    <source>
        <dbReference type="Proteomes" id="UP001177140"/>
    </source>
</evidence>
<dbReference type="InterPro" id="IPR001650">
    <property type="entry name" value="Helicase_C-like"/>
</dbReference>
<keyword evidence="1" id="KW-0378">Hydrolase</keyword>
<dbReference type="GO" id="GO:0003723">
    <property type="term" value="F:RNA binding"/>
    <property type="evidence" value="ECO:0007669"/>
    <property type="project" value="UniProtKB-KW"/>
</dbReference>
<dbReference type="GO" id="GO:0003724">
    <property type="term" value="F:RNA helicase activity"/>
    <property type="evidence" value="ECO:0007669"/>
    <property type="project" value="UniProtKB-EC"/>
</dbReference>
<keyword evidence="2" id="KW-0347">Helicase</keyword>
<dbReference type="GO" id="GO:0016787">
    <property type="term" value="F:hydrolase activity"/>
    <property type="evidence" value="ECO:0007669"/>
    <property type="project" value="UniProtKB-KW"/>
</dbReference>
<dbReference type="PROSITE" id="PS51194">
    <property type="entry name" value="HELICASE_CTER"/>
    <property type="match status" value="1"/>
</dbReference>
<dbReference type="PROSITE" id="PS51192">
    <property type="entry name" value="HELICASE_ATP_BIND_1"/>
    <property type="match status" value="1"/>
</dbReference>
<evidence type="ECO:0000259" key="7">
    <source>
        <dbReference type="PROSITE" id="PS51194"/>
    </source>
</evidence>
<dbReference type="AlphaFoldDB" id="A0AA41SDV0"/>
<dbReference type="PANTHER" id="PTHR47958">
    <property type="entry name" value="ATP-DEPENDENT RNA HELICASE DBP3"/>
    <property type="match status" value="1"/>
</dbReference>
<evidence type="ECO:0000256" key="3">
    <source>
        <dbReference type="ARBA" id="ARBA00022884"/>
    </source>
</evidence>
<protein>
    <recommendedName>
        <fullName evidence="10">Helicase C-terminal domain-containing protein</fullName>
    </recommendedName>
</protein>
<keyword evidence="2" id="KW-0067">ATP-binding</keyword>
<comment type="caution">
    <text evidence="8">The sequence shown here is derived from an EMBL/GenBank/DDBJ whole genome shotgun (WGS) entry which is preliminary data.</text>
</comment>